<evidence type="ECO:0000313" key="7">
    <source>
        <dbReference type="Proteomes" id="UP000317839"/>
    </source>
</evidence>
<name>A0A545T7D1_9GAMM</name>
<proteinExistence type="predicted"/>
<evidence type="ECO:0000256" key="4">
    <source>
        <dbReference type="ARBA" id="ARBA00023136"/>
    </source>
</evidence>
<dbReference type="Gene3D" id="1.20.120.1630">
    <property type="match status" value="1"/>
</dbReference>
<dbReference type="Pfam" id="PF04191">
    <property type="entry name" value="PEMT"/>
    <property type="match status" value="1"/>
</dbReference>
<keyword evidence="7" id="KW-1185">Reference proteome</keyword>
<evidence type="ECO:0000256" key="2">
    <source>
        <dbReference type="ARBA" id="ARBA00022692"/>
    </source>
</evidence>
<dbReference type="EMBL" id="VIKR01000004">
    <property type="protein sequence ID" value="TQV73134.1"/>
    <property type="molecule type" value="Genomic_DNA"/>
</dbReference>
<comment type="caution">
    <text evidence="6">The sequence shown here is derived from an EMBL/GenBank/DDBJ whole genome shotgun (WGS) entry which is preliminary data.</text>
</comment>
<keyword evidence="3 5" id="KW-1133">Transmembrane helix</keyword>
<dbReference type="GO" id="GO:0012505">
    <property type="term" value="C:endomembrane system"/>
    <property type="evidence" value="ECO:0007669"/>
    <property type="project" value="UniProtKB-SubCell"/>
</dbReference>
<comment type="subcellular location">
    <subcellularLocation>
        <location evidence="1">Endomembrane system</location>
        <topology evidence="1">Multi-pass membrane protein</topology>
    </subcellularLocation>
</comment>
<feature type="transmembrane region" description="Helical" evidence="5">
    <location>
        <begin position="7"/>
        <end position="28"/>
    </location>
</feature>
<evidence type="ECO:0000256" key="1">
    <source>
        <dbReference type="ARBA" id="ARBA00004127"/>
    </source>
</evidence>
<dbReference type="PANTHER" id="PTHR12714:SF9">
    <property type="entry name" value="PROTEIN-S-ISOPRENYLCYSTEINE O-METHYLTRANSFERASE"/>
    <property type="match status" value="1"/>
</dbReference>
<keyword evidence="2 5" id="KW-0812">Transmembrane</keyword>
<keyword evidence="4 5" id="KW-0472">Membrane</keyword>
<protein>
    <submittedName>
        <fullName evidence="6">Isoprenylcysteine carboxylmethyltransferase family protein</fullName>
    </submittedName>
</protein>
<dbReference type="GO" id="GO:0032259">
    <property type="term" value="P:methylation"/>
    <property type="evidence" value="ECO:0007669"/>
    <property type="project" value="UniProtKB-KW"/>
</dbReference>
<dbReference type="OrthoDB" id="9811969at2"/>
<organism evidence="6 7">
    <name type="scientific">Aliikangiella marina</name>
    <dbReference type="NCBI Taxonomy" id="1712262"/>
    <lineage>
        <taxon>Bacteria</taxon>
        <taxon>Pseudomonadati</taxon>
        <taxon>Pseudomonadota</taxon>
        <taxon>Gammaproteobacteria</taxon>
        <taxon>Oceanospirillales</taxon>
        <taxon>Pleioneaceae</taxon>
        <taxon>Aliikangiella</taxon>
    </lineage>
</organism>
<gene>
    <name evidence="6" type="ORF">FLL45_16920</name>
</gene>
<sequence>MDIPFDYILRIYLGVFFTCIAIFYSLRLLLSQHKGPLTFIGKTGTRHFWGHLTFRVFRILIWGVCVVRVFYPDTDAYLMICSYLNILPINLLGAGLMTFGFGFVLYSHQSMGHHWRLGIDPQGSDSLVTQGIFSRTRNPVFLGVMAGQLGFFLALPSVFSAVCLLLGVVAIFSQVDIEENYLRQKWGKTYETYCQQVPRWL</sequence>
<dbReference type="RefSeq" id="WP_142943266.1">
    <property type="nucleotide sequence ID" value="NZ_VIKR01000004.1"/>
</dbReference>
<feature type="transmembrane region" description="Helical" evidence="5">
    <location>
        <begin position="83"/>
        <end position="106"/>
    </location>
</feature>
<evidence type="ECO:0000256" key="5">
    <source>
        <dbReference type="SAM" id="Phobius"/>
    </source>
</evidence>
<keyword evidence="6" id="KW-0489">Methyltransferase</keyword>
<dbReference type="InterPro" id="IPR007318">
    <property type="entry name" value="Phopholipid_MeTrfase"/>
</dbReference>
<feature type="transmembrane region" description="Helical" evidence="5">
    <location>
        <begin position="48"/>
        <end position="71"/>
    </location>
</feature>
<feature type="transmembrane region" description="Helical" evidence="5">
    <location>
        <begin position="149"/>
        <end position="173"/>
    </location>
</feature>
<dbReference type="AlphaFoldDB" id="A0A545T7D1"/>
<reference evidence="6 7" key="1">
    <citation type="submission" date="2019-06" db="EMBL/GenBank/DDBJ databases">
        <title>Draft genome of Aliikangiella marina GYP-15.</title>
        <authorList>
            <person name="Wang G."/>
        </authorList>
    </citation>
    <scope>NUCLEOTIDE SEQUENCE [LARGE SCALE GENOMIC DNA]</scope>
    <source>
        <strain evidence="6 7">GYP-15</strain>
    </source>
</reference>
<dbReference type="Proteomes" id="UP000317839">
    <property type="component" value="Unassembled WGS sequence"/>
</dbReference>
<evidence type="ECO:0000313" key="6">
    <source>
        <dbReference type="EMBL" id="TQV73134.1"/>
    </source>
</evidence>
<keyword evidence="6" id="KW-0808">Transferase</keyword>
<accession>A0A545T7D1</accession>
<dbReference type="GO" id="GO:0008168">
    <property type="term" value="F:methyltransferase activity"/>
    <property type="evidence" value="ECO:0007669"/>
    <property type="project" value="UniProtKB-KW"/>
</dbReference>
<dbReference type="PANTHER" id="PTHR12714">
    <property type="entry name" value="PROTEIN-S ISOPRENYLCYSTEINE O-METHYLTRANSFERASE"/>
    <property type="match status" value="1"/>
</dbReference>
<evidence type="ECO:0000256" key="3">
    <source>
        <dbReference type="ARBA" id="ARBA00022989"/>
    </source>
</evidence>